<protein>
    <submittedName>
        <fullName evidence="1">Uncharacterized protein</fullName>
    </submittedName>
</protein>
<evidence type="ECO:0000313" key="2">
    <source>
        <dbReference type="Proteomes" id="UP000749646"/>
    </source>
</evidence>
<dbReference type="OrthoDB" id="10502997at2759"/>
<dbReference type="Proteomes" id="UP000749646">
    <property type="component" value="Unassembled WGS sequence"/>
</dbReference>
<dbReference type="EMBL" id="JAAAHW010003277">
    <property type="protein sequence ID" value="KAF9985777.1"/>
    <property type="molecule type" value="Genomic_DNA"/>
</dbReference>
<evidence type="ECO:0000313" key="1">
    <source>
        <dbReference type="EMBL" id="KAF9985777.1"/>
    </source>
</evidence>
<proteinExistence type="predicted"/>
<organism evidence="1 2">
    <name type="scientific">Modicella reniformis</name>
    <dbReference type="NCBI Taxonomy" id="1440133"/>
    <lineage>
        <taxon>Eukaryota</taxon>
        <taxon>Fungi</taxon>
        <taxon>Fungi incertae sedis</taxon>
        <taxon>Mucoromycota</taxon>
        <taxon>Mortierellomycotina</taxon>
        <taxon>Mortierellomycetes</taxon>
        <taxon>Mortierellales</taxon>
        <taxon>Mortierellaceae</taxon>
        <taxon>Modicella</taxon>
    </lineage>
</organism>
<accession>A0A9P6MAU8</accession>
<dbReference type="AlphaFoldDB" id="A0A9P6MAU8"/>
<name>A0A9P6MAU8_9FUNG</name>
<sequence>MVTVQAVLPSKSQFPVLSQKEATRTWRYGNLSGASKSLVDMASNNPETYNMVQREFEMIRRKLQAKISGTEPVEDPMDVFPKGRFRTKRIKGACEGSRKRPTKKLKTTA</sequence>
<comment type="caution">
    <text evidence="1">The sequence shown here is derived from an EMBL/GenBank/DDBJ whole genome shotgun (WGS) entry which is preliminary data.</text>
</comment>
<reference evidence="1" key="1">
    <citation type="journal article" date="2020" name="Fungal Divers.">
        <title>Resolving the Mortierellaceae phylogeny through synthesis of multi-gene phylogenetics and phylogenomics.</title>
        <authorList>
            <person name="Vandepol N."/>
            <person name="Liber J."/>
            <person name="Desiro A."/>
            <person name="Na H."/>
            <person name="Kennedy M."/>
            <person name="Barry K."/>
            <person name="Grigoriev I.V."/>
            <person name="Miller A.N."/>
            <person name="O'Donnell K."/>
            <person name="Stajich J.E."/>
            <person name="Bonito G."/>
        </authorList>
    </citation>
    <scope>NUCLEOTIDE SEQUENCE</scope>
    <source>
        <strain evidence="1">MES-2147</strain>
    </source>
</reference>
<gene>
    <name evidence="1" type="ORF">BGZ65_009919</name>
</gene>
<keyword evidence="2" id="KW-1185">Reference proteome</keyword>